<dbReference type="RefSeq" id="WP_074797645.1">
    <property type="nucleotide sequence ID" value="NZ_FOVJ01000006.1"/>
</dbReference>
<keyword evidence="3" id="KW-1185">Reference proteome</keyword>
<proteinExistence type="predicted"/>
<keyword evidence="1" id="KW-0472">Membrane</keyword>
<dbReference type="EMBL" id="FOVJ01000006">
    <property type="protein sequence ID" value="SFO01563.1"/>
    <property type="molecule type" value="Genomic_DNA"/>
</dbReference>
<keyword evidence="1" id="KW-1133">Transmembrane helix</keyword>
<dbReference type="Pfam" id="PF10011">
    <property type="entry name" value="DUF2254"/>
    <property type="match status" value="1"/>
</dbReference>
<protein>
    <submittedName>
        <fullName evidence="2">Uncharacterized membrane protein</fullName>
    </submittedName>
</protein>
<dbReference type="AlphaFoldDB" id="A0A1I5DQQ6"/>
<organism evidence="2 3">
    <name type="scientific">Nitrosospira briensis</name>
    <dbReference type="NCBI Taxonomy" id="35799"/>
    <lineage>
        <taxon>Bacteria</taxon>
        <taxon>Pseudomonadati</taxon>
        <taxon>Pseudomonadota</taxon>
        <taxon>Betaproteobacteria</taxon>
        <taxon>Nitrosomonadales</taxon>
        <taxon>Nitrosomonadaceae</taxon>
        <taxon>Nitrosospira</taxon>
    </lineage>
</organism>
<feature type="transmembrane region" description="Helical" evidence="1">
    <location>
        <begin position="139"/>
        <end position="159"/>
    </location>
</feature>
<reference evidence="3" key="1">
    <citation type="submission" date="2016-10" db="EMBL/GenBank/DDBJ databases">
        <authorList>
            <person name="Varghese N."/>
        </authorList>
    </citation>
    <scope>NUCLEOTIDE SEQUENCE [LARGE SCALE GENOMIC DNA]</scope>
    <source>
        <strain evidence="3">Nsp8</strain>
    </source>
</reference>
<dbReference type="InterPro" id="IPR018723">
    <property type="entry name" value="DUF2254_membrane"/>
</dbReference>
<dbReference type="Proteomes" id="UP000183107">
    <property type="component" value="Unassembled WGS sequence"/>
</dbReference>
<name>A0A1I5DQQ6_9PROT</name>
<sequence length="442" mass="48569">MKKPQQVWLYLRSSFWFMPSLIVAISIVLATAAINVDSAIESEILARWPRLFGVGAEGARQMLSTIASSMMTVVGVTFSMTLVTLALASSQYTSRVLGSFMRSRTTQVVLGVFAGIFTYCLVVLRTIRDNGETAFVPGLAVFLGVVLALAGVGVLILFIHHIATSIQASNIICSVAEETLAAIKRVFPQHANDLSEEEENRRMHLLIAANHWEDICAEASGYVQTIDYDALRDLAGKRGTIIKINYGIGDFVVKGMAVASMVRRDLPEERIVREVRSFYSIGSRRTIEQDPDFGIRQIVDMAVKALSPGVNDTTTAVTCINYLTSILCYLVSRSFPLQIHYDKEEPRLISVQATFEALLGASFDEIRRNASRNTRVIVSMLDALQLIGTRTSVVPRKEALSKQAKSIAELADRSVESPTDLATIRARLESLCVALDKKPATS</sequence>
<accession>A0A1I5DQQ6</accession>
<gene>
    <name evidence="2" type="ORF">SAMN05216386_2362</name>
</gene>
<keyword evidence="1" id="KW-0812">Transmembrane</keyword>
<feature type="transmembrane region" description="Helical" evidence="1">
    <location>
        <begin position="108"/>
        <end position="127"/>
    </location>
</feature>
<evidence type="ECO:0000256" key="1">
    <source>
        <dbReference type="SAM" id="Phobius"/>
    </source>
</evidence>
<feature type="transmembrane region" description="Helical" evidence="1">
    <location>
        <begin position="66"/>
        <end position="88"/>
    </location>
</feature>
<evidence type="ECO:0000313" key="2">
    <source>
        <dbReference type="EMBL" id="SFO01563.1"/>
    </source>
</evidence>
<evidence type="ECO:0000313" key="3">
    <source>
        <dbReference type="Proteomes" id="UP000183107"/>
    </source>
</evidence>
<dbReference type="OrthoDB" id="2955631at2"/>